<protein>
    <submittedName>
        <fullName evidence="1">Uncharacterized protein</fullName>
    </submittedName>
</protein>
<evidence type="ECO:0000313" key="2">
    <source>
        <dbReference type="Proteomes" id="UP000265354"/>
    </source>
</evidence>
<dbReference type="RefSeq" id="WP_172607685.1">
    <property type="nucleotide sequence ID" value="NZ_BGZL01000005.1"/>
</dbReference>
<dbReference type="EMBL" id="BGZL01000005">
    <property type="protein sequence ID" value="GBQ01041.1"/>
    <property type="molecule type" value="Genomic_DNA"/>
</dbReference>
<name>A0A388SYX3_9ACTN</name>
<organism evidence="1 2">
    <name type="scientific">Streptomyces spongiicola</name>
    <dbReference type="NCBI Taxonomy" id="1690221"/>
    <lineage>
        <taxon>Bacteria</taxon>
        <taxon>Bacillati</taxon>
        <taxon>Actinomycetota</taxon>
        <taxon>Actinomycetes</taxon>
        <taxon>Kitasatosporales</taxon>
        <taxon>Streptomycetaceae</taxon>
        <taxon>Streptomyces</taxon>
    </lineage>
</organism>
<sequence>MNSKDYRDRAERLMTRPRVTPQEVAQADVWARLAQAAATIESADIIRAAQEVKAL</sequence>
<accession>A0A388SYX3</accession>
<dbReference type="Proteomes" id="UP000265354">
    <property type="component" value="Unassembled WGS sequence"/>
</dbReference>
<proteinExistence type="predicted"/>
<evidence type="ECO:0000313" key="1">
    <source>
        <dbReference type="EMBL" id="GBQ01041.1"/>
    </source>
</evidence>
<gene>
    <name evidence="1" type="ORF">SSP531S_24710</name>
</gene>
<reference evidence="1 2" key="1">
    <citation type="submission" date="2018-07" db="EMBL/GenBank/DDBJ databases">
        <title>Whole Genome Shotgun Sequence of Streptomyces spongiicola strain 531S.</title>
        <authorList>
            <person name="Dohra H."/>
            <person name="Kodani S."/>
        </authorList>
    </citation>
    <scope>NUCLEOTIDE SEQUENCE [LARGE SCALE GENOMIC DNA]</scope>
    <source>
        <strain evidence="1 2">531S</strain>
    </source>
</reference>
<comment type="caution">
    <text evidence="1">The sequence shown here is derived from an EMBL/GenBank/DDBJ whole genome shotgun (WGS) entry which is preliminary data.</text>
</comment>
<dbReference type="AlphaFoldDB" id="A0A388SYX3"/>